<protein>
    <recommendedName>
        <fullName evidence="9">WRKY domain-containing protein</fullName>
    </recommendedName>
</protein>
<keyword evidence="4" id="KW-0238">DNA-binding</keyword>
<dbReference type="OrthoDB" id="1304280at2759"/>
<evidence type="ECO:0000313" key="10">
    <source>
        <dbReference type="EMBL" id="CAH9116426.1"/>
    </source>
</evidence>
<feature type="compositionally biased region" description="Low complexity" evidence="8">
    <location>
        <begin position="525"/>
        <end position="543"/>
    </location>
</feature>
<evidence type="ECO:0000256" key="2">
    <source>
        <dbReference type="ARBA" id="ARBA00023015"/>
    </source>
</evidence>
<dbReference type="PROSITE" id="PS50811">
    <property type="entry name" value="WRKY"/>
    <property type="match status" value="1"/>
</dbReference>
<dbReference type="AlphaFoldDB" id="A0A9P0ZVB8"/>
<gene>
    <name evidence="10" type="ORF">CEURO_LOCUS21150</name>
</gene>
<evidence type="ECO:0000256" key="5">
    <source>
        <dbReference type="ARBA" id="ARBA00023163"/>
    </source>
</evidence>
<evidence type="ECO:0000256" key="8">
    <source>
        <dbReference type="SAM" id="MobiDB-lite"/>
    </source>
</evidence>
<keyword evidence="11" id="KW-1185">Reference proteome</keyword>
<feature type="region of interest" description="Disordered" evidence="8">
    <location>
        <begin position="197"/>
        <end position="223"/>
    </location>
</feature>
<comment type="subcellular location">
    <subcellularLocation>
        <location evidence="1">Nucleus</location>
    </subcellularLocation>
</comment>
<dbReference type="SUPFAM" id="SSF118290">
    <property type="entry name" value="WRKY DNA-binding domain"/>
    <property type="match status" value="1"/>
</dbReference>
<keyword evidence="6" id="KW-0539">Nucleus</keyword>
<feature type="region of interest" description="Disordered" evidence="8">
    <location>
        <begin position="238"/>
        <end position="294"/>
    </location>
</feature>
<organism evidence="10 11">
    <name type="scientific">Cuscuta europaea</name>
    <name type="common">European dodder</name>
    <dbReference type="NCBI Taxonomy" id="41803"/>
    <lineage>
        <taxon>Eukaryota</taxon>
        <taxon>Viridiplantae</taxon>
        <taxon>Streptophyta</taxon>
        <taxon>Embryophyta</taxon>
        <taxon>Tracheophyta</taxon>
        <taxon>Spermatophyta</taxon>
        <taxon>Magnoliopsida</taxon>
        <taxon>eudicotyledons</taxon>
        <taxon>Gunneridae</taxon>
        <taxon>Pentapetalae</taxon>
        <taxon>asterids</taxon>
        <taxon>lamiids</taxon>
        <taxon>Solanales</taxon>
        <taxon>Convolvulaceae</taxon>
        <taxon>Cuscuteae</taxon>
        <taxon>Cuscuta</taxon>
        <taxon>Cuscuta subgen. Cuscuta</taxon>
    </lineage>
</organism>
<evidence type="ECO:0000256" key="7">
    <source>
        <dbReference type="ARBA" id="ARBA00061007"/>
    </source>
</evidence>
<dbReference type="InterPro" id="IPR036576">
    <property type="entry name" value="WRKY_dom_sf"/>
</dbReference>
<dbReference type="Gene3D" id="2.20.25.80">
    <property type="entry name" value="WRKY domain"/>
    <property type="match status" value="1"/>
</dbReference>
<feature type="compositionally biased region" description="Basic and acidic residues" evidence="8">
    <location>
        <begin position="1"/>
        <end position="17"/>
    </location>
</feature>
<evidence type="ECO:0000256" key="1">
    <source>
        <dbReference type="ARBA" id="ARBA00004123"/>
    </source>
</evidence>
<dbReference type="FunFam" id="2.20.25.80:FF:000002">
    <property type="entry name" value="probable WRKY transcription factor 31"/>
    <property type="match status" value="1"/>
</dbReference>
<dbReference type="InterPro" id="IPR044810">
    <property type="entry name" value="WRKY_plant"/>
</dbReference>
<dbReference type="PANTHER" id="PTHR31429:SF50">
    <property type="entry name" value="WRKY DOMAIN-CONTAINING PROTEIN"/>
    <property type="match status" value="1"/>
</dbReference>
<dbReference type="GO" id="GO:0003700">
    <property type="term" value="F:DNA-binding transcription factor activity"/>
    <property type="evidence" value="ECO:0007669"/>
    <property type="project" value="InterPro"/>
</dbReference>
<feature type="region of interest" description="Disordered" evidence="8">
    <location>
        <begin position="1"/>
        <end position="23"/>
    </location>
</feature>
<feature type="region of interest" description="Disordered" evidence="8">
    <location>
        <begin position="524"/>
        <end position="549"/>
    </location>
</feature>
<feature type="compositionally biased region" description="Low complexity" evidence="8">
    <location>
        <begin position="205"/>
        <end position="214"/>
    </location>
</feature>
<accession>A0A9P0ZVB8</accession>
<reference evidence="10" key="1">
    <citation type="submission" date="2022-07" db="EMBL/GenBank/DDBJ databases">
        <authorList>
            <person name="Macas J."/>
            <person name="Novak P."/>
            <person name="Neumann P."/>
        </authorList>
    </citation>
    <scope>NUCLEOTIDE SEQUENCE</scope>
</reference>
<evidence type="ECO:0000256" key="6">
    <source>
        <dbReference type="ARBA" id="ARBA00023242"/>
    </source>
</evidence>
<dbReference type="Proteomes" id="UP001152484">
    <property type="component" value="Unassembled WGS sequence"/>
</dbReference>
<evidence type="ECO:0000313" key="11">
    <source>
        <dbReference type="Proteomes" id="UP001152484"/>
    </source>
</evidence>
<evidence type="ECO:0000256" key="3">
    <source>
        <dbReference type="ARBA" id="ARBA00023054"/>
    </source>
</evidence>
<comment type="caution">
    <text evidence="10">The sequence shown here is derived from an EMBL/GenBank/DDBJ whole genome shotgun (WGS) entry which is preliminary data.</text>
</comment>
<dbReference type="Pfam" id="PF03106">
    <property type="entry name" value="WRKY"/>
    <property type="match status" value="1"/>
</dbReference>
<dbReference type="InterPro" id="IPR003657">
    <property type="entry name" value="WRKY_dom"/>
</dbReference>
<sequence>MDKRRSGDELSSDHSDAPIRTPLSCYLLPSSTSSSSSVLSMESLVNEKSPQPTIQFPVSHVISSADQHRDDERKVLDEMDFFADDHKKDNNVVMSKSKEGLELLEPDLDFSINTRLGLLTANTAKDHSMVEDKLPPADSQENNMSELDVVKADLERISSENQALKKMLHQVTDSYSNLHKQMTTFMQQQKNDNGKLLIQQDDDNNNNNNNSSGNGERRKLRPRPQFVDLCLATGTSNEADETYNNHLPGGVDRGCRSSASGEDSPEKGSSSTGWGANKVGPALEESGSQAAATEATMRKARVCVRARSDSPMITDGCQWRKYGQKLAKGNPCPRAYYRCTMATGCPVRKQVQRCAEDRTILITTYEGNHNHPLPPAAMAMASTTQSATKMLLSGSLHSADGVISPNMLSSALFPCSSSMATISASAPFPTVMLDLTQPPNNNSNNLLQFPSLLTPQVLGQALFAQSKFSGLQLSPNRENQNQIAASNANSQLLETINSMAGDPNFTAAIAAAISSLIGNSSDPANVTNSNTNNNNNGSNKSTNPGVQAN</sequence>
<comment type="similarity">
    <text evidence="7">Belongs to the WRKY group II-b family.</text>
</comment>
<evidence type="ECO:0000259" key="9">
    <source>
        <dbReference type="PROSITE" id="PS50811"/>
    </source>
</evidence>
<keyword evidence="2" id="KW-0805">Transcription regulation</keyword>
<dbReference type="EMBL" id="CAMAPE010000070">
    <property type="protein sequence ID" value="CAH9116426.1"/>
    <property type="molecule type" value="Genomic_DNA"/>
</dbReference>
<keyword evidence="5" id="KW-0804">Transcription</keyword>
<dbReference type="PANTHER" id="PTHR31429">
    <property type="entry name" value="WRKY TRANSCRIPTION FACTOR 36-RELATED"/>
    <property type="match status" value="1"/>
</dbReference>
<feature type="compositionally biased region" description="Polar residues" evidence="8">
    <location>
        <begin position="257"/>
        <end position="274"/>
    </location>
</feature>
<dbReference type="GO" id="GO:0043565">
    <property type="term" value="F:sequence-specific DNA binding"/>
    <property type="evidence" value="ECO:0007669"/>
    <property type="project" value="InterPro"/>
</dbReference>
<name>A0A9P0ZVB8_CUSEU</name>
<dbReference type="SMART" id="SM00774">
    <property type="entry name" value="WRKY"/>
    <property type="match status" value="1"/>
</dbReference>
<dbReference type="GO" id="GO:0005634">
    <property type="term" value="C:nucleus"/>
    <property type="evidence" value="ECO:0007669"/>
    <property type="project" value="UniProtKB-SubCell"/>
</dbReference>
<keyword evidence="3" id="KW-0175">Coiled coil</keyword>
<feature type="domain" description="WRKY" evidence="9">
    <location>
        <begin position="308"/>
        <end position="374"/>
    </location>
</feature>
<evidence type="ECO:0000256" key="4">
    <source>
        <dbReference type="ARBA" id="ARBA00023125"/>
    </source>
</evidence>
<proteinExistence type="inferred from homology"/>